<organism evidence="1 2">
    <name type="scientific">Myxococcus xanthus</name>
    <dbReference type="NCBI Taxonomy" id="34"/>
    <lineage>
        <taxon>Bacteria</taxon>
        <taxon>Pseudomonadati</taxon>
        <taxon>Myxococcota</taxon>
        <taxon>Myxococcia</taxon>
        <taxon>Myxococcales</taxon>
        <taxon>Cystobacterineae</taxon>
        <taxon>Myxococcaceae</taxon>
        <taxon>Myxococcus</taxon>
    </lineage>
</organism>
<dbReference type="Proteomes" id="UP000320179">
    <property type="component" value="Chromosome"/>
</dbReference>
<evidence type="ECO:0000313" key="1">
    <source>
        <dbReference type="EMBL" id="QDE71033.1"/>
    </source>
</evidence>
<dbReference type="RefSeq" id="WP_140795134.1">
    <property type="nucleotide sequence ID" value="NZ_CP017170.1"/>
</dbReference>
<dbReference type="EMBL" id="CP017174">
    <property type="protein sequence ID" value="QDE71033.1"/>
    <property type="molecule type" value="Genomic_DNA"/>
</dbReference>
<name>A0AAE6KV15_MYXXA</name>
<gene>
    <name evidence="1" type="ORF">BHS09_30895</name>
</gene>
<protein>
    <submittedName>
        <fullName evidence="1">Uncharacterized protein</fullName>
    </submittedName>
</protein>
<evidence type="ECO:0000313" key="2">
    <source>
        <dbReference type="Proteomes" id="UP000320179"/>
    </source>
</evidence>
<proteinExistence type="predicted"/>
<dbReference type="AlphaFoldDB" id="A0AAE6KV15"/>
<sequence length="99" mass="11092">MLDGDALTRHHDALDEQAYQPLPALEVERVEPLTHGRGKGFQLRFPLAQPRSIGMLRLEFLGPGARCLKGSRQLRAPHLQLVHPCAPGSLSLTHCRRWP</sequence>
<reference evidence="1 2" key="1">
    <citation type="journal article" date="2019" name="Science">
        <title>Social genes are selection hotspots in kin groups of a soil microbe.</title>
        <authorList>
            <person name="Wielgoss S."/>
            <person name="Wolfensberger R."/>
            <person name="Sun L."/>
            <person name="Fiegna F."/>
            <person name="Velicer G.J."/>
        </authorList>
    </citation>
    <scope>NUCLEOTIDE SEQUENCE [LARGE SCALE GENOMIC DNA]</scope>
    <source>
        <strain evidence="1 2">MC3.5.9c15</strain>
    </source>
</reference>
<accession>A0AAE6KV15</accession>